<organism evidence="10">
    <name type="scientific">Homalosorus pycnocarpos</name>
    <dbReference type="NCBI Taxonomy" id="86699"/>
    <lineage>
        <taxon>Eukaryota</taxon>
        <taxon>Viridiplantae</taxon>
        <taxon>Streptophyta</taxon>
        <taxon>Embryophyta</taxon>
        <taxon>Tracheophyta</taxon>
        <taxon>Polypodiopsida</taxon>
        <taxon>Polypodiidae</taxon>
        <taxon>Polypodiales</taxon>
        <taxon>Aspleniineae</taxon>
        <taxon>Diplaziopsidaceae</taxon>
        <taxon>Homalosorus</taxon>
    </lineage>
</organism>
<dbReference type="PANTHER" id="PTHR34811">
    <property type="entry name" value="MATURASE K"/>
    <property type="match status" value="1"/>
</dbReference>
<evidence type="ECO:0000259" key="9">
    <source>
        <dbReference type="Pfam" id="PF01824"/>
    </source>
</evidence>
<comment type="subcellular location">
    <subcellularLocation>
        <location evidence="6">Plastid</location>
        <location evidence="6">Chloroplast</location>
    </subcellularLocation>
</comment>
<keyword evidence="7 10" id="KW-0150">Chloroplast</keyword>
<evidence type="ECO:0000313" key="10">
    <source>
        <dbReference type="EMBL" id="ASU95450.1"/>
    </source>
</evidence>
<dbReference type="GO" id="GO:0003723">
    <property type="term" value="F:RNA binding"/>
    <property type="evidence" value="ECO:0007669"/>
    <property type="project" value="UniProtKB-KW"/>
</dbReference>
<dbReference type="InterPro" id="IPR002866">
    <property type="entry name" value="Maturase_MatK"/>
</dbReference>
<protein>
    <recommendedName>
        <fullName evidence="6">Maturase K</fullName>
    </recommendedName>
    <alternativeName>
        <fullName evidence="6">Intron maturase</fullName>
    </alternativeName>
</protein>
<comment type="function">
    <text evidence="6 7">Usually encoded in the trnK tRNA gene intron. Probably assists in splicing its own and other chloroplast group II introns.</text>
</comment>
<evidence type="ECO:0000256" key="3">
    <source>
        <dbReference type="ARBA" id="ARBA00022664"/>
    </source>
</evidence>
<dbReference type="AlphaFoldDB" id="A0A248RDC2"/>
<comment type="similarity">
    <text evidence="1 6">Belongs to the intron maturase 2 family. MatK subfamily.</text>
</comment>
<dbReference type="GO" id="GO:0006397">
    <property type="term" value="P:mRNA processing"/>
    <property type="evidence" value="ECO:0007669"/>
    <property type="project" value="UniProtKB-KW"/>
</dbReference>
<dbReference type="GO" id="GO:0008380">
    <property type="term" value="P:RNA splicing"/>
    <property type="evidence" value="ECO:0007669"/>
    <property type="project" value="UniProtKB-UniRule"/>
</dbReference>
<dbReference type="InterPro" id="IPR024937">
    <property type="entry name" value="Domain_X"/>
</dbReference>
<dbReference type="HAMAP" id="MF_01390">
    <property type="entry name" value="MatK"/>
    <property type="match status" value="1"/>
</dbReference>
<evidence type="ECO:0000256" key="6">
    <source>
        <dbReference type="HAMAP-Rule" id="MF_01390"/>
    </source>
</evidence>
<evidence type="ECO:0000256" key="5">
    <source>
        <dbReference type="ARBA" id="ARBA00022884"/>
    </source>
</evidence>
<dbReference type="EMBL" id="KY427349">
    <property type="protein sequence ID" value="ASU95450.1"/>
    <property type="molecule type" value="Genomic_DNA"/>
</dbReference>
<evidence type="ECO:0000259" key="8">
    <source>
        <dbReference type="Pfam" id="PF01348"/>
    </source>
</evidence>
<accession>A0A248RDC2</accession>
<dbReference type="Pfam" id="PF01348">
    <property type="entry name" value="Intron_maturas2"/>
    <property type="match status" value="1"/>
</dbReference>
<feature type="domain" description="Maturase MatK N-terminal" evidence="9">
    <location>
        <begin position="29"/>
        <end position="341"/>
    </location>
</feature>
<evidence type="ECO:0000256" key="7">
    <source>
        <dbReference type="RuleBase" id="RU004226"/>
    </source>
</evidence>
<dbReference type="PANTHER" id="PTHR34811:SF1">
    <property type="entry name" value="MATURASE K"/>
    <property type="match status" value="1"/>
</dbReference>
<geneLocation type="chloroplast" evidence="10"/>
<keyword evidence="4 6" id="KW-0819">tRNA processing</keyword>
<dbReference type="GeneID" id="33947426"/>
<dbReference type="Pfam" id="PF01824">
    <property type="entry name" value="MatK_N"/>
    <property type="match status" value="1"/>
</dbReference>
<feature type="domain" description="Domain X" evidence="8">
    <location>
        <begin position="372"/>
        <end position="469"/>
    </location>
</feature>
<dbReference type="GO" id="GO:0008033">
    <property type="term" value="P:tRNA processing"/>
    <property type="evidence" value="ECO:0007669"/>
    <property type="project" value="UniProtKB-KW"/>
</dbReference>
<keyword evidence="3 6" id="KW-0507">mRNA processing</keyword>
<name>A0A248RDC2_9MONI</name>
<reference evidence="10" key="1">
    <citation type="journal article" date="2017" name="Genome Biol. Evol.">
        <title>Plastid Phylogenomics Resolve Deep Relationships among Eupolypod II Ferns with Rapid Radiation and Rate Heterogeneity.</title>
        <authorList>
            <person name="Wei R."/>
            <person name="Yan Y.-H."/>
            <person name="Harris A.J."/>
            <person name="Kang J.-S."/>
            <person name="Shen H."/>
            <person name="Xiang Q.-P."/>
            <person name="Zhang X.-C."/>
        </authorList>
    </citation>
    <scope>NUCLEOTIDE SEQUENCE</scope>
</reference>
<sequence length="507" mass="59459">MKTTSGYFPKIDVLRRSEGLSINRECFPYLLFFLLRDNFYSVACKPCKHCLDRRDMDLVSGACSAAATKRSTDSVRYQEYSEIFYSEFVLKRSSRLDIDLYLHTLLQTICLIIGIPLLCPLAAETNNNSKISQSIHSIFLFPEDRLPKSSHVLEIEMSRNLHLETSVRLFRRRIRDVPFLHLLRIVFYTYKTLCGKFIKFRSWKQKERRSIDMLLQNFYNYEIDSILVVLWTRMHKSQLRYFVFPDRNNMTRKKIRVSEYNSQSDSQSDAISIDRHLTRSLCIHFGRYKNKSLIAFHGTQHFAKKWIYYLLIFLRSHLHHPIQFTQIRINLLPASCVSFLGYISTIQSVSKDVQIETAVGYCSSIWGGEKIHPRIPISPLIKLLEREKFCDSTGRPVSKLAWAVLTDDDILNRFIKIWNIFSSYHSASINRDGLRRLRYIPRLPCDSTSAGRHKSTIRLLRRRFDLELPKMVPMCNKLSSSEINQRVWHLSLIRSVSLTIFASKVQV</sequence>
<proteinExistence type="inferred from homology"/>
<gene>
    <name evidence="6 10" type="primary">matK</name>
</gene>
<evidence type="ECO:0000256" key="4">
    <source>
        <dbReference type="ARBA" id="ARBA00022694"/>
    </source>
</evidence>
<evidence type="ECO:0000256" key="1">
    <source>
        <dbReference type="ARBA" id="ARBA00006621"/>
    </source>
</evidence>
<evidence type="ECO:0000256" key="2">
    <source>
        <dbReference type="ARBA" id="ARBA00022640"/>
    </source>
</evidence>
<dbReference type="InterPro" id="IPR024942">
    <property type="entry name" value="Maturase_MatK_N"/>
</dbReference>
<dbReference type="GO" id="GO:0009507">
    <property type="term" value="C:chloroplast"/>
    <property type="evidence" value="ECO:0007669"/>
    <property type="project" value="UniProtKB-SubCell"/>
</dbReference>
<keyword evidence="5 6" id="KW-0694">RNA-binding</keyword>
<keyword evidence="2 7" id="KW-0934">Plastid</keyword>
<dbReference type="RefSeq" id="YP_009426752.1">
    <property type="nucleotide sequence ID" value="NC_035855.1"/>
</dbReference>